<dbReference type="EMBL" id="JAGYPN010000003">
    <property type="protein sequence ID" value="MBS4224113.1"/>
    <property type="molecule type" value="Genomic_DNA"/>
</dbReference>
<keyword evidence="1" id="KW-0812">Transmembrane</keyword>
<comment type="caution">
    <text evidence="2">The sequence shown here is derived from an EMBL/GenBank/DDBJ whole genome shotgun (WGS) entry which is preliminary data.</text>
</comment>
<evidence type="ECO:0000313" key="2">
    <source>
        <dbReference type="EMBL" id="MBS4224113.1"/>
    </source>
</evidence>
<keyword evidence="1" id="KW-1133">Transmembrane helix</keyword>
<name>A0A942Z402_9BACI</name>
<keyword evidence="1" id="KW-0472">Membrane</keyword>
<sequence length="88" mass="10233">MFELLLQDSYTEWVIPLTLAIVWILSWQLMSLSDPVYARRKMEYPCQSTTFIVPKIINERPLLSGLQLTKTVKRKECPDDPEGPHLSI</sequence>
<organism evidence="2 3">
    <name type="scientific">Lederbergia citrea</name>
    <dbReference type="NCBI Taxonomy" id="2833581"/>
    <lineage>
        <taxon>Bacteria</taxon>
        <taxon>Bacillati</taxon>
        <taxon>Bacillota</taxon>
        <taxon>Bacilli</taxon>
        <taxon>Bacillales</taxon>
        <taxon>Bacillaceae</taxon>
        <taxon>Lederbergia</taxon>
    </lineage>
</organism>
<proteinExistence type="predicted"/>
<protein>
    <submittedName>
        <fullName evidence="2">Uncharacterized protein</fullName>
    </submittedName>
</protein>
<reference evidence="2 3" key="1">
    <citation type="submission" date="2021-05" db="EMBL/GenBank/DDBJ databases">
        <title>Novel Bacillus species.</title>
        <authorList>
            <person name="Liu G."/>
        </authorList>
    </citation>
    <scope>NUCLEOTIDE SEQUENCE [LARGE SCALE GENOMIC DNA]</scope>
    <source>
        <strain evidence="2 3">FJAT-49682</strain>
    </source>
</reference>
<dbReference type="AlphaFoldDB" id="A0A942Z402"/>
<dbReference type="Proteomes" id="UP000676456">
    <property type="component" value="Unassembled WGS sequence"/>
</dbReference>
<keyword evidence="3" id="KW-1185">Reference proteome</keyword>
<feature type="transmembrane region" description="Helical" evidence="1">
    <location>
        <begin position="13"/>
        <end position="32"/>
    </location>
</feature>
<evidence type="ECO:0000313" key="3">
    <source>
        <dbReference type="Proteomes" id="UP000676456"/>
    </source>
</evidence>
<dbReference type="RefSeq" id="WP_213099161.1">
    <property type="nucleotide sequence ID" value="NZ_JAGYPH010000003.1"/>
</dbReference>
<gene>
    <name evidence="2" type="ORF">KHA91_15435</name>
</gene>
<evidence type="ECO:0000256" key="1">
    <source>
        <dbReference type="SAM" id="Phobius"/>
    </source>
</evidence>
<accession>A0A942Z402</accession>